<feature type="compositionally biased region" description="Basic residues" evidence="1">
    <location>
        <begin position="289"/>
        <end position="301"/>
    </location>
</feature>
<feature type="compositionally biased region" description="Polar residues" evidence="1">
    <location>
        <begin position="306"/>
        <end position="329"/>
    </location>
</feature>
<name>A0A811R1G2_9POAL</name>
<feature type="region of interest" description="Disordered" evidence="1">
    <location>
        <begin position="200"/>
        <end position="437"/>
    </location>
</feature>
<feature type="compositionally biased region" description="Acidic residues" evidence="1">
    <location>
        <begin position="423"/>
        <end position="435"/>
    </location>
</feature>
<evidence type="ECO:0000313" key="2">
    <source>
        <dbReference type="EMBL" id="CAD6262828.1"/>
    </source>
</evidence>
<dbReference type="Proteomes" id="UP000604825">
    <property type="component" value="Unassembled WGS sequence"/>
</dbReference>
<dbReference type="PANTHER" id="PTHR34059">
    <property type="entry name" value="EXPRESSED PROTEIN"/>
    <property type="match status" value="1"/>
</dbReference>
<gene>
    <name evidence="2" type="ORF">NCGR_LOCUS46156</name>
</gene>
<comment type="caution">
    <text evidence="2">The sequence shown here is derived from an EMBL/GenBank/DDBJ whole genome shotgun (WGS) entry which is preliminary data.</text>
</comment>
<feature type="compositionally biased region" description="Polar residues" evidence="1">
    <location>
        <begin position="176"/>
        <end position="186"/>
    </location>
</feature>
<organism evidence="2 3">
    <name type="scientific">Miscanthus lutarioriparius</name>
    <dbReference type="NCBI Taxonomy" id="422564"/>
    <lineage>
        <taxon>Eukaryota</taxon>
        <taxon>Viridiplantae</taxon>
        <taxon>Streptophyta</taxon>
        <taxon>Embryophyta</taxon>
        <taxon>Tracheophyta</taxon>
        <taxon>Spermatophyta</taxon>
        <taxon>Magnoliopsida</taxon>
        <taxon>Liliopsida</taxon>
        <taxon>Poales</taxon>
        <taxon>Poaceae</taxon>
        <taxon>PACMAD clade</taxon>
        <taxon>Panicoideae</taxon>
        <taxon>Andropogonodae</taxon>
        <taxon>Andropogoneae</taxon>
        <taxon>Saccharinae</taxon>
        <taxon>Miscanthus</taxon>
    </lineage>
</organism>
<dbReference type="EMBL" id="CAJGYO010000012">
    <property type="protein sequence ID" value="CAD6262828.1"/>
    <property type="molecule type" value="Genomic_DNA"/>
</dbReference>
<evidence type="ECO:0000256" key="1">
    <source>
        <dbReference type="SAM" id="MobiDB-lite"/>
    </source>
</evidence>
<feature type="compositionally biased region" description="Low complexity" evidence="1">
    <location>
        <begin position="206"/>
        <end position="217"/>
    </location>
</feature>
<feature type="region of interest" description="Disordered" evidence="1">
    <location>
        <begin position="173"/>
        <end position="192"/>
    </location>
</feature>
<feature type="compositionally biased region" description="Acidic residues" evidence="1">
    <location>
        <begin position="226"/>
        <end position="236"/>
    </location>
</feature>
<keyword evidence="3" id="KW-1185">Reference proteome</keyword>
<sequence length="461" mass="48789">MAEAADTAPAQQQQAARVVSTTTTTASDVSASAWLQQVLALLFPSNLAAKAALFALVVVLPLLPSGQAEAPRIWELPHLLLLGIIISYGVFGQKNADAAEVAAAAAGAAADDTKLLPVVDNEAAVEAYVSQMMQGSLVFEENDDDGASKDGGGVQQAWSSQYLPDDPLVVVADTSAPGTNSGNDVITDTGEKPLLLPVRKLKPAGEESAAAATPEPAGDMMSDGSGIEEEEEEEELLLAPKSGTGYDVVRDHAIPSPSSVLDADLTLSPSSPPLLPPPPPPPPPPFLGRRGRRSSLLKAKARSFNEFGTLSSNRSPNGSLGSHSATRAGNKQFRSRSAVQATRSTFGRRYDPVVPIDDEADDETLSLGEMAAASDSSFSSDLDDDDTIKEENSCEDNGVDEDGDGNSCDEELFELATRPGPEGETETEMEEVEDEVDRKADEFIAKFREQIRMQRVEPARR</sequence>
<dbReference type="InterPro" id="IPR008480">
    <property type="entry name" value="DUF761_pln"/>
</dbReference>
<proteinExistence type="predicted"/>
<feature type="compositionally biased region" description="Pro residues" evidence="1">
    <location>
        <begin position="270"/>
        <end position="286"/>
    </location>
</feature>
<evidence type="ECO:0000313" key="3">
    <source>
        <dbReference type="Proteomes" id="UP000604825"/>
    </source>
</evidence>
<dbReference type="Pfam" id="PF05553">
    <property type="entry name" value="DUF761"/>
    <property type="match status" value="1"/>
</dbReference>
<accession>A0A811R1G2</accession>
<feature type="compositionally biased region" description="Acidic residues" evidence="1">
    <location>
        <begin position="381"/>
        <end position="413"/>
    </location>
</feature>
<protein>
    <submittedName>
        <fullName evidence="2">Uncharacterized protein</fullName>
    </submittedName>
</protein>
<reference evidence="2" key="1">
    <citation type="submission" date="2020-10" db="EMBL/GenBank/DDBJ databases">
        <authorList>
            <person name="Han B."/>
            <person name="Lu T."/>
            <person name="Zhao Q."/>
            <person name="Huang X."/>
            <person name="Zhao Y."/>
        </authorList>
    </citation>
    <scope>NUCLEOTIDE SEQUENCE</scope>
</reference>
<dbReference type="AlphaFoldDB" id="A0A811R1G2"/>
<dbReference type="OrthoDB" id="1080706at2759"/>
<dbReference type="PANTHER" id="PTHR34059:SF2">
    <property type="entry name" value="DUF4408 DOMAIN-CONTAINING PROTEIN"/>
    <property type="match status" value="1"/>
</dbReference>
<feature type="compositionally biased region" description="Polar residues" evidence="1">
    <location>
        <begin position="335"/>
        <end position="345"/>
    </location>
</feature>